<dbReference type="EMBL" id="RBKU01000001">
    <property type="protein sequence ID" value="RKR84405.1"/>
    <property type="molecule type" value="Genomic_DNA"/>
</dbReference>
<sequence>MQDFKKFILQIQTLVIADNIVEANKENSLAELREFALIDILNLPKEQVVQQVKYLESVYEIFVDFWVNYDTIPDYTRQDHQVTFFQCLELEEYFIVIQNIKVPSSKITEQLLHDLLEIIKERQKILRRFMRAIENVIEKAGKAEARIEIKQGSPKHRFKNNPSFKFKTEIITDLFNLLKDYFAVEEQAELLKLLQITDTEVGKLLLFNGNGNQLADAFKQLFESNLIQGCNKAELNLWVLNHFFYKDKDKQRNYTEKYLNDIISSDTKVCQSPILDVKKREGGEYGIFPTQRIKKNYNKY</sequence>
<reference evidence="1 2" key="1">
    <citation type="submission" date="2018-10" db="EMBL/GenBank/DDBJ databases">
        <title>Genomic Encyclopedia of Archaeal and Bacterial Type Strains, Phase II (KMG-II): from individual species to whole genera.</title>
        <authorList>
            <person name="Goeker M."/>
        </authorList>
    </citation>
    <scope>NUCLEOTIDE SEQUENCE [LARGE SCALE GENOMIC DNA]</scope>
    <source>
        <strain evidence="1 2">DSM 18602</strain>
    </source>
</reference>
<dbReference type="Proteomes" id="UP000268007">
    <property type="component" value="Unassembled WGS sequence"/>
</dbReference>
<dbReference type="OrthoDB" id="651679at2"/>
<gene>
    <name evidence="1" type="ORF">BDD43_4640</name>
</gene>
<proteinExistence type="predicted"/>
<organism evidence="1 2">
    <name type="scientific">Mucilaginibacter gracilis</name>
    <dbReference type="NCBI Taxonomy" id="423350"/>
    <lineage>
        <taxon>Bacteria</taxon>
        <taxon>Pseudomonadati</taxon>
        <taxon>Bacteroidota</taxon>
        <taxon>Sphingobacteriia</taxon>
        <taxon>Sphingobacteriales</taxon>
        <taxon>Sphingobacteriaceae</taxon>
        <taxon>Mucilaginibacter</taxon>
    </lineage>
</organism>
<name>A0A495J600_9SPHI</name>
<dbReference type="AlphaFoldDB" id="A0A495J600"/>
<dbReference type="RefSeq" id="WP_121200010.1">
    <property type="nucleotide sequence ID" value="NZ_RBKU01000001.1"/>
</dbReference>
<comment type="caution">
    <text evidence="1">The sequence shown here is derived from an EMBL/GenBank/DDBJ whole genome shotgun (WGS) entry which is preliminary data.</text>
</comment>
<keyword evidence="2" id="KW-1185">Reference proteome</keyword>
<evidence type="ECO:0000313" key="2">
    <source>
        <dbReference type="Proteomes" id="UP000268007"/>
    </source>
</evidence>
<protein>
    <submittedName>
        <fullName evidence="1">Uncharacterized protein</fullName>
    </submittedName>
</protein>
<evidence type="ECO:0000313" key="1">
    <source>
        <dbReference type="EMBL" id="RKR84405.1"/>
    </source>
</evidence>
<accession>A0A495J600</accession>